<accession>A0A1G9IDI4</accession>
<sequence length="153" mass="16949">MREPTRKPTLNHVGITVSDLDRSIEFYTALGFGEPPADWVFTIEGEWLSQLVDEEGAVIRVAFLPMGDGVLELLEYQTPQGEKANTRPNRDAGAMHVALNVDDVDALYERLKDSVEFNSPPQTVAMGPWAGNKVAYLKDPDGTPLELVQDVHK</sequence>
<reference evidence="3 4" key="1">
    <citation type="submission" date="2016-10" db="EMBL/GenBank/DDBJ databases">
        <authorList>
            <person name="de Groot N.N."/>
        </authorList>
    </citation>
    <scope>NUCLEOTIDE SEQUENCE [LARGE SCALE GENOMIC DNA]</scope>
    <source>
        <strain evidence="3 4">CGMCC 1.9159</strain>
    </source>
</reference>
<dbReference type="InterPro" id="IPR037523">
    <property type="entry name" value="VOC_core"/>
</dbReference>
<protein>
    <submittedName>
        <fullName evidence="3">Catechol 2,3-dioxygenase</fullName>
    </submittedName>
</protein>
<dbReference type="PANTHER" id="PTHR43048:SF3">
    <property type="entry name" value="METHYLMALONYL-COA EPIMERASE, MITOCHONDRIAL"/>
    <property type="match status" value="1"/>
</dbReference>
<dbReference type="InterPro" id="IPR018146">
    <property type="entry name" value="Glyoxalase_1_CS"/>
</dbReference>
<keyword evidence="3" id="KW-0223">Dioxygenase</keyword>
<proteinExistence type="predicted"/>
<name>A0A1G9IDI4_9ACTN</name>
<evidence type="ECO:0000259" key="2">
    <source>
        <dbReference type="PROSITE" id="PS51819"/>
    </source>
</evidence>
<dbReference type="PANTHER" id="PTHR43048">
    <property type="entry name" value="METHYLMALONYL-COA EPIMERASE"/>
    <property type="match status" value="1"/>
</dbReference>
<evidence type="ECO:0000313" key="4">
    <source>
        <dbReference type="Proteomes" id="UP000199475"/>
    </source>
</evidence>
<dbReference type="GO" id="GO:0051213">
    <property type="term" value="F:dioxygenase activity"/>
    <property type="evidence" value="ECO:0007669"/>
    <property type="project" value="UniProtKB-KW"/>
</dbReference>
<dbReference type="AlphaFoldDB" id="A0A1G9IDI4"/>
<dbReference type="GO" id="GO:0046491">
    <property type="term" value="P:L-methylmalonyl-CoA metabolic process"/>
    <property type="evidence" value="ECO:0007669"/>
    <property type="project" value="TreeGrafter"/>
</dbReference>
<dbReference type="RefSeq" id="WP_176761656.1">
    <property type="nucleotide sequence ID" value="NZ_FNGP01000001.1"/>
</dbReference>
<dbReference type="Pfam" id="PF00903">
    <property type="entry name" value="Glyoxalase"/>
    <property type="match status" value="1"/>
</dbReference>
<dbReference type="SUPFAM" id="SSF54593">
    <property type="entry name" value="Glyoxalase/Bleomycin resistance protein/Dihydroxybiphenyl dioxygenase"/>
    <property type="match status" value="1"/>
</dbReference>
<evidence type="ECO:0000256" key="1">
    <source>
        <dbReference type="ARBA" id="ARBA00022723"/>
    </source>
</evidence>
<keyword evidence="1" id="KW-0479">Metal-binding</keyword>
<keyword evidence="3" id="KW-0560">Oxidoreductase</keyword>
<dbReference type="EMBL" id="FNGP01000001">
    <property type="protein sequence ID" value="SDL23290.1"/>
    <property type="molecule type" value="Genomic_DNA"/>
</dbReference>
<dbReference type="GO" id="GO:0046872">
    <property type="term" value="F:metal ion binding"/>
    <property type="evidence" value="ECO:0007669"/>
    <property type="project" value="UniProtKB-KW"/>
</dbReference>
<keyword evidence="4" id="KW-1185">Reference proteome</keyword>
<dbReference type="STRING" id="686624.SAMN04488242_0879"/>
<dbReference type="InterPro" id="IPR029068">
    <property type="entry name" value="Glyas_Bleomycin-R_OHBP_Dase"/>
</dbReference>
<organism evidence="3 4">
    <name type="scientific">Tessaracoccus oleiagri</name>
    <dbReference type="NCBI Taxonomy" id="686624"/>
    <lineage>
        <taxon>Bacteria</taxon>
        <taxon>Bacillati</taxon>
        <taxon>Actinomycetota</taxon>
        <taxon>Actinomycetes</taxon>
        <taxon>Propionibacteriales</taxon>
        <taxon>Propionibacteriaceae</taxon>
        <taxon>Tessaracoccus</taxon>
    </lineage>
</organism>
<gene>
    <name evidence="3" type="ORF">SAMN04488242_0879</name>
</gene>
<feature type="domain" description="VOC" evidence="2">
    <location>
        <begin position="9"/>
        <end position="150"/>
    </location>
</feature>
<dbReference type="InterPro" id="IPR051785">
    <property type="entry name" value="MMCE/EMCE_epimerase"/>
</dbReference>
<dbReference type="PROSITE" id="PS51819">
    <property type="entry name" value="VOC"/>
    <property type="match status" value="1"/>
</dbReference>
<dbReference type="Gene3D" id="3.10.180.10">
    <property type="entry name" value="2,3-Dihydroxybiphenyl 1,2-Dioxygenase, domain 1"/>
    <property type="match status" value="1"/>
</dbReference>
<dbReference type="Proteomes" id="UP000199475">
    <property type="component" value="Unassembled WGS sequence"/>
</dbReference>
<dbReference type="GO" id="GO:0004462">
    <property type="term" value="F:lactoylglutathione lyase activity"/>
    <property type="evidence" value="ECO:0007669"/>
    <property type="project" value="InterPro"/>
</dbReference>
<dbReference type="GO" id="GO:0004493">
    <property type="term" value="F:methylmalonyl-CoA epimerase activity"/>
    <property type="evidence" value="ECO:0007669"/>
    <property type="project" value="TreeGrafter"/>
</dbReference>
<dbReference type="PROSITE" id="PS00934">
    <property type="entry name" value="GLYOXALASE_I_1"/>
    <property type="match status" value="1"/>
</dbReference>
<evidence type="ECO:0000313" key="3">
    <source>
        <dbReference type="EMBL" id="SDL23290.1"/>
    </source>
</evidence>
<dbReference type="InterPro" id="IPR004360">
    <property type="entry name" value="Glyas_Fos-R_dOase_dom"/>
</dbReference>